<dbReference type="RefSeq" id="XP_031561622.1">
    <property type="nucleotide sequence ID" value="XM_031705762.1"/>
</dbReference>
<reference evidence="3 4" key="1">
    <citation type="submission" date="2025-04" db="UniProtKB">
        <authorList>
            <consortium name="RefSeq"/>
        </authorList>
    </citation>
    <scope>IDENTIFICATION</scope>
    <source>
        <tissue evidence="3 4">Tentacle</tissue>
    </source>
</reference>
<name>A0A6P8I943_ACTTE</name>
<dbReference type="Proteomes" id="UP000515163">
    <property type="component" value="Unplaced"/>
</dbReference>
<dbReference type="AlphaFoldDB" id="A0A6P8I943"/>
<feature type="chain" id="PRO_5044653159" evidence="1">
    <location>
        <begin position="23"/>
        <end position="272"/>
    </location>
</feature>
<evidence type="ECO:0000256" key="1">
    <source>
        <dbReference type="SAM" id="SignalP"/>
    </source>
</evidence>
<dbReference type="KEGG" id="aten:116297518"/>
<evidence type="ECO:0000313" key="2">
    <source>
        <dbReference type="Proteomes" id="UP000515163"/>
    </source>
</evidence>
<sequence>MSLGPFLLGAAVTLILTSVCSADICDLGPPGRFCLNSLVGYHECIYNRNTSKMEHHIVTCPFGTRCSCMGIPCKTSSPCQKFILPPVMPRSYRAEYNEKKTICSPAGCRPTYSRFAIYRDALNQRYKEIRTISNKNPTYEYDIVLPIRRWKFARYRIVPGTRSCTKTILFRFPPKIQVPAKFSYSGRRYVYGEYTKKWVWMSGGRHSGQGVNVQIWDTAQTIDGTPTVVQYTVNYPGSQMSRTSVKIDRYYYMFKPGVPSSIEFQLPTFCRR</sequence>
<evidence type="ECO:0000313" key="3">
    <source>
        <dbReference type="RefSeq" id="XP_031561621.1"/>
    </source>
</evidence>
<proteinExistence type="predicted"/>
<protein>
    <submittedName>
        <fullName evidence="3 4">Uncharacterized protein LOC116297518</fullName>
    </submittedName>
</protein>
<dbReference type="OrthoDB" id="5945922at2759"/>
<dbReference type="GeneID" id="116297518"/>
<feature type="signal peptide" evidence="1">
    <location>
        <begin position="1"/>
        <end position="22"/>
    </location>
</feature>
<evidence type="ECO:0000313" key="4">
    <source>
        <dbReference type="RefSeq" id="XP_031561622.1"/>
    </source>
</evidence>
<gene>
    <name evidence="3 4" type="primary">LOC116297518</name>
</gene>
<organism evidence="2 4">
    <name type="scientific">Actinia tenebrosa</name>
    <name type="common">Australian red waratah sea anemone</name>
    <dbReference type="NCBI Taxonomy" id="6105"/>
    <lineage>
        <taxon>Eukaryota</taxon>
        <taxon>Metazoa</taxon>
        <taxon>Cnidaria</taxon>
        <taxon>Anthozoa</taxon>
        <taxon>Hexacorallia</taxon>
        <taxon>Actiniaria</taxon>
        <taxon>Actiniidae</taxon>
        <taxon>Actinia</taxon>
    </lineage>
</organism>
<keyword evidence="2" id="KW-1185">Reference proteome</keyword>
<dbReference type="RefSeq" id="XP_031561621.1">
    <property type="nucleotide sequence ID" value="XM_031705761.1"/>
</dbReference>
<accession>A0A6P8I943</accession>
<keyword evidence="1" id="KW-0732">Signal</keyword>